<evidence type="ECO:0000313" key="1">
    <source>
        <dbReference type="EMBL" id="RAH48006.1"/>
    </source>
</evidence>
<reference evidence="1" key="1">
    <citation type="submission" date="2018-02" db="EMBL/GenBank/DDBJ databases">
        <title>The genomes of Aspergillus section Nigri reveals drivers in fungal speciation.</title>
        <authorList>
            <consortium name="DOE Joint Genome Institute"/>
            <person name="Vesth T.C."/>
            <person name="Nybo J."/>
            <person name="Theobald S."/>
            <person name="Brandl J."/>
            <person name="Frisvad J.C."/>
            <person name="Nielsen K.F."/>
            <person name="Lyhne E.K."/>
            <person name="Kogle M.E."/>
            <person name="Kuo A."/>
            <person name="Riley R."/>
            <person name="Clum A."/>
            <person name="Nolan M."/>
            <person name="Lipzen A."/>
            <person name="Salamov A."/>
            <person name="Henrissat B."/>
            <person name="Wiebenga A."/>
            <person name="De vries R.P."/>
            <person name="Grigoriev I.V."/>
            <person name="Mortensen U.H."/>
            <person name="Andersen M.R."/>
            <person name="Baker S.E."/>
        </authorList>
    </citation>
    <scope>NUCLEOTIDE SEQUENCE</scope>
    <source>
        <strain evidence="1">CBS 621.78</strain>
    </source>
</reference>
<organism evidence="1 2">
    <name type="scientific">Aspergillus brunneoviolaceus CBS 621.78</name>
    <dbReference type="NCBI Taxonomy" id="1450534"/>
    <lineage>
        <taxon>Eukaryota</taxon>
        <taxon>Fungi</taxon>
        <taxon>Dikarya</taxon>
        <taxon>Ascomycota</taxon>
        <taxon>Pezizomycotina</taxon>
        <taxon>Eurotiomycetes</taxon>
        <taxon>Eurotiomycetidae</taxon>
        <taxon>Eurotiales</taxon>
        <taxon>Aspergillaceae</taxon>
        <taxon>Aspergillus</taxon>
        <taxon>Aspergillus subgen. Circumdati</taxon>
    </lineage>
</organism>
<accession>A0ACD1GFK4</accession>
<keyword evidence="2" id="KW-1185">Reference proteome</keyword>
<evidence type="ECO:0000313" key="2">
    <source>
        <dbReference type="Proteomes" id="UP000249057"/>
    </source>
</evidence>
<protein>
    <submittedName>
        <fullName evidence="1">Uncharacterized protein</fullName>
    </submittedName>
</protein>
<dbReference type="EMBL" id="KZ825326">
    <property type="protein sequence ID" value="RAH48006.1"/>
    <property type="molecule type" value="Genomic_DNA"/>
</dbReference>
<gene>
    <name evidence="1" type="ORF">BO95DRAFT_63896</name>
</gene>
<proteinExistence type="predicted"/>
<dbReference type="Proteomes" id="UP000249057">
    <property type="component" value="Unassembled WGS sequence"/>
</dbReference>
<sequence length="100" mass="11204">MLHIACCMLHYICACRGADLPTLCLCIFFSCRVVDIGRRPGVSVAPILFSLLLVFCCLLWLEGGYWATIGQYAERRYPMRKAGLRIMGVDSGTYLLGEHN</sequence>
<name>A0ACD1GFK4_9EURO</name>